<evidence type="ECO:0000313" key="1">
    <source>
        <dbReference type="EMBL" id="QHU20889.1"/>
    </source>
</evidence>
<dbReference type="EMBL" id="MN740975">
    <property type="protein sequence ID" value="QHU20889.1"/>
    <property type="molecule type" value="Genomic_DNA"/>
</dbReference>
<proteinExistence type="predicted"/>
<name>A0A6C0KTG1_9ZZZZ</name>
<sequence length="124" mass="14569">MRPKENFSNLYPKNTKTYHQSNYSIKTTLTSRTQHPGDKIFYFASKPSRTGLLLPRKEAYDRLQNSGISEVNSENIAYIYLKKPSIYKNPEDGSVYPPHYHYVLWSTYQKCWGKKVYTVDLCMV</sequence>
<reference evidence="1" key="1">
    <citation type="journal article" date="2020" name="Nature">
        <title>Giant virus diversity and host interactions through global metagenomics.</title>
        <authorList>
            <person name="Schulz F."/>
            <person name="Roux S."/>
            <person name="Paez-Espino D."/>
            <person name="Jungbluth S."/>
            <person name="Walsh D.A."/>
            <person name="Denef V.J."/>
            <person name="McMahon K.D."/>
            <person name="Konstantinidis K.T."/>
            <person name="Eloe-Fadrosh E.A."/>
            <person name="Kyrpides N.C."/>
            <person name="Woyke T."/>
        </authorList>
    </citation>
    <scope>NUCLEOTIDE SEQUENCE</scope>
    <source>
        <strain evidence="1">GVMAG-S-3300013094-100</strain>
    </source>
</reference>
<accession>A0A6C0KTG1</accession>
<organism evidence="1">
    <name type="scientific">viral metagenome</name>
    <dbReference type="NCBI Taxonomy" id="1070528"/>
    <lineage>
        <taxon>unclassified sequences</taxon>
        <taxon>metagenomes</taxon>
        <taxon>organismal metagenomes</taxon>
    </lineage>
</organism>
<protein>
    <submittedName>
        <fullName evidence="1">Uncharacterized protein</fullName>
    </submittedName>
</protein>
<dbReference type="AlphaFoldDB" id="A0A6C0KTG1"/>